<evidence type="ECO:0000313" key="2">
    <source>
        <dbReference type="EMBL" id="KAF7354331.1"/>
    </source>
</evidence>
<dbReference type="AlphaFoldDB" id="A0A8H6Y8Y2"/>
<name>A0A8H6Y8Y2_9AGAR</name>
<evidence type="ECO:0000313" key="3">
    <source>
        <dbReference type="Proteomes" id="UP000620124"/>
    </source>
</evidence>
<reference evidence="2" key="1">
    <citation type="submission" date="2020-05" db="EMBL/GenBank/DDBJ databases">
        <title>Mycena genomes resolve the evolution of fungal bioluminescence.</title>
        <authorList>
            <person name="Tsai I.J."/>
        </authorList>
    </citation>
    <scope>NUCLEOTIDE SEQUENCE</scope>
    <source>
        <strain evidence="2">CCC161011</strain>
    </source>
</reference>
<dbReference type="OrthoDB" id="3130324at2759"/>
<keyword evidence="1" id="KW-0472">Membrane</keyword>
<proteinExistence type="predicted"/>
<accession>A0A8H6Y8Y2</accession>
<gene>
    <name evidence="2" type="ORF">MVEN_01121500</name>
</gene>
<dbReference type="Proteomes" id="UP000620124">
    <property type="component" value="Unassembled WGS sequence"/>
</dbReference>
<feature type="transmembrane region" description="Helical" evidence="1">
    <location>
        <begin position="499"/>
        <end position="520"/>
    </location>
</feature>
<keyword evidence="3" id="KW-1185">Reference proteome</keyword>
<sequence length="652" mass="72519">MDNDTHIGPEESAVHSISRIGGGTCNAATVNTCARDINMIGCTTTSNFTLMTASTAPSDIRIISLADIDLQYEIRVNHNTGVVSRHERTCVRRVYSARVEGRSTTVATYQGNSAEKRTSVAFPLQHLIWPKSADFTAASNYSSSTLGQYLDWDECTFWIRHSTGRLCVERMVPTHRIWLTTASQMSDMQGIYSLSASNTEANAIESLTLYQYHYTCFWNLAQDRTITGSPPTAVKLGAVICCSSGNRLEDSDEIAFLPNLETFSGCWTNTKGPAGEKMEDGWIRYQLEHVLKSEIRLYIRSDDSAPWLSQANHIFSRLHLASNLEDYVLVDHVKFRLNVSATTENLPVGFLFLCPEHDFKIGPSLFTWPDCPAYWSLDPSGAERLSMDEATRLGFPHIECTAKVFGNFWETSVYTGLRQFYQGKGFDPDSQVVALHLKHPLFKLSKEIDPPFAYIDNAEDDQGPVNTDNKQRPSTNSCGAAQVPEHWILREEIPVMQTLNFLLIVQLMLMIFHTFSWLYVRFPSYGAKLSSRRLIVSCLFAPPAMDDDPHATTDFNSNATSHYPESAPYGGPSFSGSQQFTVTGGAFTSITKKYISTPTVPPLGDFQTISIGISTCRMKYATSTALAPSIANTDGLVSGEYILPESRAELRV</sequence>
<keyword evidence="1" id="KW-1133">Transmembrane helix</keyword>
<keyword evidence="1" id="KW-0812">Transmembrane</keyword>
<organism evidence="2 3">
    <name type="scientific">Mycena venus</name>
    <dbReference type="NCBI Taxonomy" id="2733690"/>
    <lineage>
        <taxon>Eukaryota</taxon>
        <taxon>Fungi</taxon>
        <taxon>Dikarya</taxon>
        <taxon>Basidiomycota</taxon>
        <taxon>Agaricomycotina</taxon>
        <taxon>Agaricomycetes</taxon>
        <taxon>Agaricomycetidae</taxon>
        <taxon>Agaricales</taxon>
        <taxon>Marasmiineae</taxon>
        <taxon>Mycenaceae</taxon>
        <taxon>Mycena</taxon>
    </lineage>
</organism>
<protein>
    <submittedName>
        <fullName evidence="2">Uncharacterized protein</fullName>
    </submittedName>
</protein>
<comment type="caution">
    <text evidence="2">The sequence shown here is derived from an EMBL/GenBank/DDBJ whole genome shotgun (WGS) entry which is preliminary data.</text>
</comment>
<dbReference type="EMBL" id="JACAZI010000008">
    <property type="protein sequence ID" value="KAF7354331.1"/>
    <property type="molecule type" value="Genomic_DNA"/>
</dbReference>
<evidence type="ECO:0000256" key="1">
    <source>
        <dbReference type="SAM" id="Phobius"/>
    </source>
</evidence>